<keyword evidence="8 10" id="KW-0472">Membrane</keyword>
<dbReference type="GO" id="GO:0016020">
    <property type="term" value="C:membrane"/>
    <property type="evidence" value="ECO:0007669"/>
    <property type="project" value="UniProtKB-SubCell"/>
</dbReference>
<keyword evidence="5 10" id="KW-1133">Transmembrane helix</keyword>
<dbReference type="Proteomes" id="UP000000254">
    <property type="component" value="Chromosome"/>
</dbReference>
<feature type="transmembrane region" description="Helical" evidence="10">
    <location>
        <begin position="336"/>
        <end position="355"/>
    </location>
</feature>
<feature type="transmembrane region" description="Helical" evidence="10">
    <location>
        <begin position="93"/>
        <end position="117"/>
    </location>
</feature>
<evidence type="ECO:0000256" key="1">
    <source>
        <dbReference type="ARBA" id="ARBA00004141"/>
    </source>
</evidence>
<evidence type="ECO:0000256" key="9">
    <source>
        <dbReference type="ARBA" id="ARBA00023201"/>
    </source>
</evidence>
<keyword evidence="13" id="KW-1185">Reference proteome</keyword>
<keyword evidence="2" id="KW-0813">Transport</keyword>
<feature type="transmembrane region" description="Helical" evidence="10">
    <location>
        <begin position="303"/>
        <end position="324"/>
    </location>
</feature>
<feature type="transmembrane region" description="Helical" evidence="10">
    <location>
        <begin position="123"/>
        <end position="142"/>
    </location>
</feature>
<gene>
    <name evidence="12" type="ordered locus">Smar_1430</name>
</gene>
<dbReference type="Pfam" id="PF00999">
    <property type="entry name" value="Na_H_Exchanger"/>
    <property type="match status" value="1"/>
</dbReference>
<dbReference type="HOGENOM" id="CLU_005126_7_1_2"/>
<dbReference type="OrthoDB" id="12029at2157"/>
<keyword evidence="9" id="KW-0739">Sodium transport</keyword>
<dbReference type="EMBL" id="CP000575">
    <property type="protein sequence ID" value="ABN70520.1"/>
    <property type="molecule type" value="Genomic_DNA"/>
</dbReference>
<accession>A3DPG0</accession>
<feature type="transmembrane region" description="Helical" evidence="10">
    <location>
        <begin position="187"/>
        <end position="205"/>
    </location>
</feature>
<feature type="transmembrane region" description="Helical" evidence="10">
    <location>
        <begin position="64"/>
        <end position="81"/>
    </location>
</feature>
<dbReference type="KEGG" id="smr:Smar_1430"/>
<evidence type="ECO:0000259" key="11">
    <source>
        <dbReference type="Pfam" id="PF00999"/>
    </source>
</evidence>
<feature type="domain" description="Cation/H+ exchanger transmembrane" evidence="11">
    <location>
        <begin position="20"/>
        <end position="390"/>
    </location>
</feature>
<evidence type="ECO:0000256" key="7">
    <source>
        <dbReference type="ARBA" id="ARBA00023065"/>
    </source>
</evidence>
<evidence type="ECO:0000256" key="2">
    <source>
        <dbReference type="ARBA" id="ARBA00022448"/>
    </source>
</evidence>
<evidence type="ECO:0000256" key="3">
    <source>
        <dbReference type="ARBA" id="ARBA00022449"/>
    </source>
</evidence>
<dbReference type="GeneID" id="4906580"/>
<evidence type="ECO:0000256" key="6">
    <source>
        <dbReference type="ARBA" id="ARBA00023053"/>
    </source>
</evidence>
<dbReference type="GO" id="GO:0006814">
    <property type="term" value="P:sodium ion transport"/>
    <property type="evidence" value="ECO:0007669"/>
    <property type="project" value="UniProtKB-KW"/>
</dbReference>
<dbReference type="InterPro" id="IPR006153">
    <property type="entry name" value="Cation/H_exchanger_TM"/>
</dbReference>
<evidence type="ECO:0000256" key="8">
    <source>
        <dbReference type="ARBA" id="ARBA00023136"/>
    </source>
</evidence>
<name>A3DPG0_STAMF</name>
<dbReference type="STRING" id="399550.Smar_1430"/>
<dbReference type="AlphaFoldDB" id="A3DPG0"/>
<dbReference type="InterPro" id="IPR038770">
    <property type="entry name" value="Na+/solute_symporter_sf"/>
</dbReference>
<evidence type="ECO:0000256" key="5">
    <source>
        <dbReference type="ARBA" id="ARBA00022989"/>
    </source>
</evidence>
<reference evidence="13" key="1">
    <citation type="journal article" date="2009" name="BMC Genomics">
        <title>The complete genome sequence of Staphylothermus marinus reveals differences in sulfur metabolism among heterotrophic Crenarchaeota.</title>
        <authorList>
            <person name="Anderson I.J."/>
            <person name="Dharmarajan L."/>
            <person name="Rodriguez J."/>
            <person name="Hooper S."/>
            <person name="Porat I."/>
            <person name="Ulrich L.E."/>
            <person name="Elkins J.G."/>
            <person name="Mavromatis K."/>
            <person name="Sun H."/>
            <person name="Land M."/>
            <person name="Lapidus A."/>
            <person name="Lucas S."/>
            <person name="Barry K."/>
            <person name="Huber H."/>
            <person name="Zhulin I.B."/>
            <person name="Whitman W.B."/>
            <person name="Mukhopadhyay B."/>
            <person name="Woese C."/>
            <person name="Bristow J."/>
            <person name="Kyrpides N."/>
        </authorList>
    </citation>
    <scope>NUCLEOTIDE SEQUENCE [LARGE SCALE GENOMIC DNA]</scope>
    <source>
        <strain evidence="13">ATCC 43588 / DSM 3639 / JCM 9404 / F1</strain>
    </source>
</reference>
<evidence type="ECO:0000256" key="4">
    <source>
        <dbReference type="ARBA" id="ARBA00022692"/>
    </source>
</evidence>
<evidence type="ECO:0000313" key="13">
    <source>
        <dbReference type="Proteomes" id="UP000000254"/>
    </source>
</evidence>
<organism evidence="12 13">
    <name type="scientific">Staphylothermus marinus (strain ATCC 43588 / DSM 3639 / JCM 9404 / F1)</name>
    <dbReference type="NCBI Taxonomy" id="399550"/>
    <lineage>
        <taxon>Archaea</taxon>
        <taxon>Thermoproteota</taxon>
        <taxon>Thermoprotei</taxon>
        <taxon>Desulfurococcales</taxon>
        <taxon>Desulfurococcaceae</taxon>
        <taxon>Staphylothermus</taxon>
    </lineage>
</organism>
<protein>
    <submittedName>
        <fullName evidence="12">Sodium/hydrogen exchanger</fullName>
    </submittedName>
</protein>
<keyword evidence="4 10" id="KW-0812">Transmembrane</keyword>
<evidence type="ECO:0000256" key="10">
    <source>
        <dbReference type="SAM" id="Phobius"/>
    </source>
</evidence>
<dbReference type="PANTHER" id="PTHR43562">
    <property type="entry name" value="NAPA-TYPE SODIUM/HYDROGEN ANTIPORTER"/>
    <property type="match status" value="1"/>
</dbReference>
<dbReference type="GO" id="GO:0015297">
    <property type="term" value="F:antiporter activity"/>
    <property type="evidence" value="ECO:0007669"/>
    <property type="project" value="UniProtKB-KW"/>
</dbReference>
<reference evidence="12 13" key="2">
    <citation type="journal article" date="2009" name="Stand. Genomic Sci.">
        <title>Complete genome sequence of Staphylothermus marinus Stetter and Fiala 1986 type strain F1.</title>
        <authorList>
            <person name="Anderson I.J."/>
            <person name="Sun H."/>
            <person name="Lapidus A."/>
            <person name="Copeland A."/>
            <person name="Glavina Del Rio T."/>
            <person name="Tice H."/>
            <person name="Dalin E."/>
            <person name="Lucas S."/>
            <person name="Barry K."/>
            <person name="Land M."/>
            <person name="Richardson P."/>
            <person name="Huber H."/>
            <person name="Kyrpides N.C."/>
        </authorList>
    </citation>
    <scope>NUCLEOTIDE SEQUENCE [LARGE SCALE GENOMIC DNA]</scope>
    <source>
        <strain evidence="13">ATCC 43588 / DSM 3639 / JCM 9404 / F1</strain>
    </source>
</reference>
<keyword evidence="7" id="KW-0406">Ion transport</keyword>
<feature type="transmembrane region" description="Helical" evidence="10">
    <location>
        <begin position="367"/>
        <end position="389"/>
    </location>
</feature>
<sequence>MIAEEVAAELLLVLSIIIIVAKVLEELISYYGYPPVLGDILAGIILGPSVLGLLTPEIIDYLDAIKWIGIISLLFLAGLETKFTQFMSSIKSSLLVAAGGIIGSFILGYFAGIFAGLNSNQSIFLGTILTATSVGLTVKTLTDVGALGTRYFTVILGAAVLDDVGGLIVFGLAIAMVTTGFTRIEELALTAIIAISFYIITLFLLHKSSRVIWGLLKHISHLEDSIIAFLLGLTLIIAWASVKFNLSLVVGAYLVGLAFSEVRGVENVIRRFSLIPDIFASIFFVLSAASIDIKPYIIHVEYLGFIGIVLIVAFAGKILGCGLTAKLSKFDWKGSLFIGIGMLPRAEVALVVSALGKGYGVVTDSMIAATIFVIYVTSIVTPLVLTSLLKRMRIK</sequence>
<evidence type="ECO:0000313" key="12">
    <source>
        <dbReference type="EMBL" id="ABN70520.1"/>
    </source>
</evidence>
<proteinExistence type="predicted"/>
<feature type="transmembrane region" description="Helical" evidence="10">
    <location>
        <begin position="6"/>
        <end position="24"/>
    </location>
</feature>
<dbReference type="PANTHER" id="PTHR43562:SF3">
    <property type="entry name" value="SODIUM ION_PROTON EXCHANGER (EUROFUNG)"/>
    <property type="match status" value="1"/>
</dbReference>
<dbReference type="GO" id="GO:1902600">
    <property type="term" value="P:proton transmembrane transport"/>
    <property type="evidence" value="ECO:0007669"/>
    <property type="project" value="InterPro"/>
</dbReference>
<keyword evidence="6" id="KW-0915">Sodium</keyword>
<dbReference type="Gene3D" id="1.20.1530.20">
    <property type="match status" value="1"/>
</dbReference>
<comment type="subcellular location">
    <subcellularLocation>
        <location evidence="1">Membrane</location>
        <topology evidence="1">Multi-pass membrane protein</topology>
    </subcellularLocation>
</comment>
<feature type="transmembrane region" description="Helical" evidence="10">
    <location>
        <begin position="272"/>
        <end position="291"/>
    </location>
</feature>
<feature type="transmembrane region" description="Helical" evidence="10">
    <location>
        <begin position="226"/>
        <end position="242"/>
    </location>
</feature>
<keyword evidence="3" id="KW-0050">Antiport</keyword>
<dbReference type="RefSeq" id="WP_011839714.1">
    <property type="nucleotide sequence ID" value="NC_009033.1"/>
</dbReference>
<dbReference type="eggNOG" id="arCOG01953">
    <property type="taxonomic scope" value="Archaea"/>
</dbReference>
<feature type="transmembrane region" description="Helical" evidence="10">
    <location>
        <begin position="36"/>
        <end position="58"/>
    </location>
</feature>
<feature type="transmembrane region" description="Helical" evidence="10">
    <location>
        <begin position="154"/>
        <end position="181"/>
    </location>
</feature>